<dbReference type="Gene3D" id="3.40.50.150">
    <property type="entry name" value="Vaccinia Virus protein VP39"/>
    <property type="match status" value="1"/>
</dbReference>
<comment type="caution">
    <text evidence="2">The sequence shown here is derived from an EMBL/GenBank/DDBJ whole genome shotgun (WGS) entry which is preliminary data.</text>
</comment>
<dbReference type="GO" id="GO:0032259">
    <property type="term" value="P:methylation"/>
    <property type="evidence" value="ECO:0007669"/>
    <property type="project" value="UniProtKB-KW"/>
</dbReference>
<keyword evidence="2" id="KW-0489">Methyltransferase</keyword>
<dbReference type="Pfam" id="PF13578">
    <property type="entry name" value="Methyltransf_24"/>
    <property type="match status" value="1"/>
</dbReference>
<dbReference type="SUPFAM" id="SSF53335">
    <property type="entry name" value="S-adenosyl-L-methionine-dependent methyltransferases"/>
    <property type="match status" value="1"/>
</dbReference>
<gene>
    <name evidence="2" type="ORF">B2A_09650</name>
</gene>
<dbReference type="InterPro" id="IPR029063">
    <property type="entry name" value="SAM-dependent_MTases_sf"/>
</dbReference>
<dbReference type="GO" id="GO:0008168">
    <property type="term" value="F:methyltransferase activity"/>
    <property type="evidence" value="ECO:0007669"/>
    <property type="project" value="UniProtKB-KW"/>
</dbReference>
<accession>T1AUD8</accession>
<reference evidence="2" key="1">
    <citation type="submission" date="2013-08" db="EMBL/GenBank/DDBJ databases">
        <authorList>
            <person name="Mendez C."/>
            <person name="Richter M."/>
            <person name="Ferrer M."/>
            <person name="Sanchez J."/>
        </authorList>
    </citation>
    <scope>NUCLEOTIDE SEQUENCE</scope>
</reference>
<feature type="non-terminal residue" evidence="2">
    <location>
        <position position="1"/>
    </location>
</feature>
<evidence type="ECO:0000313" key="2">
    <source>
        <dbReference type="EMBL" id="EQD44294.1"/>
    </source>
</evidence>
<feature type="region of interest" description="Disordered" evidence="1">
    <location>
        <begin position="1"/>
        <end position="20"/>
    </location>
</feature>
<reference evidence="2" key="2">
    <citation type="journal article" date="2014" name="ISME J.">
        <title>Microbial stratification in low pH oxic and suboxic macroscopic growths along an acid mine drainage.</title>
        <authorList>
            <person name="Mendez-Garcia C."/>
            <person name="Mesa V."/>
            <person name="Sprenger R.R."/>
            <person name="Richter M."/>
            <person name="Diez M.S."/>
            <person name="Solano J."/>
            <person name="Bargiela R."/>
            <person name="Golyshina O.V."/>
            <person name="Manteca A."/>
            <person name="Ramos J.L."/>
            <person name="Gallego J.R."/>
            <person name="Llorente I."/>
            <person name="Martins Dos Santos V.A."/>
            <person name="Jensen O.N."/>
            <person name="Pelaez A.I."/>
            <person name="Sanchez J."/>
            <person name="Ferrer M."/>
        </authorList>
    </citation>
    <scope>NUCLEOTIDE SEQUENCE</scope>
</reference>
<organism evidence="2">
    <name type="scientific">mine drainage metagenome</name>
    <dbReference type="NCBI Taxonomy" id="410659"/>
    <lineage>
        <taxon>unclassified sequences</taxon>
        <taxon>metagenomes</taxon>
        <taxon>ecological metagenomes</taxon>
    </lineage>
</organism>
<keyword evidence="2" id="KW-0808">Transferase</keyword>
<name>T1AUD8_9ZZZZ</name>
<dbReference type="EMBL" id="AUZZ01006971">
    <property type="protein sequence ID" value="EQD44294.1"/>
    <property type="molecule type" value="Genomic_DNA"/>
</dbReference>
<protein>
    <submittedName>
        <fullName evidence="2">O-methyltransferase family 3</fullName>
    </submittedName>
</protein>
<evidence type="ECO:0000256" key="1">
    <source>
        <dbReference type="SAM" id="MobiDB-lite"/>
    </source>
</evidence>
<dbReference type="AlphaFoldDB" id="T1AUD8"/>
<feature type="compositionally biased region" description="Basic and acidic residues" evidence="1">
    <location>
        <begin position="1"/>
        <end position="17"/>
    </location>
</feature>
<proteinExistence type="predicted"/>
<sequence>TLHPDQLDTYRRGANDRSEDEADALKESAFQTFVYTGTDVEHKVVQLYGDSKAFDHRPYQRRCDLIFVDGSHARSYVESDSQKALQMVKPGGIVLWHDYRGPHRSGGVFHALNALGSKLPLMQIEGTSLVAYRAPL</sequence>